<dbReference type="VEuPathDB" id="FungiDB:VP01_683g1"/>
<name>A0A0L6UF94_9BASI</name>
<keyword evidence="2" id="KW-1185">Reference proteome</keyword>
<dbReference type="EMBL" id="LAVV01012205">
    <property type="protein sequence ID" value="KNZ46912.1"/>
    <property type="molecule type" value="Genomic_DNA"/>
</dbReference>
<gene>
    <name evidence="1" type="ORF">VP01_683g1</name>
</gene>
<comment type="caution">
    <text evidence="1">The sequence shown here is derived from an EMBL/GenBank/DDBJ whole genome shotgun (WGS) entry which is preliminary data.</text>
</comment>
<accession>A0A0L6UF94</accession>
<evidence type="ECO:0000313" key="1">
    <source>
        <dbReference type="EMBL" id="KNZ46912.1"/>
    </source>
</evidence>
<evidence type="ECO:0000313" key="2">
    <source>
        <dbReference type="Proteomes" id="UP000037035"/>
    </source>
</evidence>
<dbReference type="AlphaFoldDB" id="A0A0L6UF94"/>
<protein>
    <submittedName>
        <fullName evidence="1">Uncharacterized protein</fullName>
    </submittedName>
</protein>
<reference evidence="1 2" key="1">
    <citation type="submission" date="2015-08" db="EMBL/GenBank/DDBJ databases">
        <title>Next Generation Sequencing and Analysis of the Genome of Puccinia sorghi L Schw, the Causal Agent of Maize Common Rust.</title>
        <authorList>
            <person name="Rochi L."/>
            <person name="Burguener G."/>
            <person name="Darino M."/>
            <person name="Turjanski A."/>
            <person name="Kreff E."/>
            <person name="Dieguez M.J."/>
            <person name="Sacco F."/>
        </authorList>
    </citation>
    <scope>NUCLEOTIDE SEQUENCE [LARGE SCALE GENOMIC DNA]</scope>
    <source>
        <strain evidence="1 2">RO10H11247</strain>
    </source>
</reference>
<dbReference type="Proteomes" id="UP000037035">
    <property type="component" value="Unassembled WGS sequence"/>
</dbReference>
<proteinExistence type="predicted"/>
<organism evidence="1 2">
    <name type="scientific">Puccinia sorghi</name>
    <dbReference type="NCBI Taxonomy" id="27349"/>
    <lineage>
        <taxon>Eukaryota</taxon>
        <taxon>Fungi</taxon>
        <taxon>Dikarya</taxon>
        <taxon>Basidiomycota</taxon>
        <taxon>Pucciniomycotina</taxon>
        <taxon>Pucciniomycetes</taxon>
        <taxon>Pucciniales</taxon>
        <taxon>Pucciniaceae</taxon>
        <taxon>Puccinia</taxon>
    </lineage>
</organism>
<sequence length="401" mass="45319">MNVKSSRTPESPPISTPCNTALICPPPPVDWSWCSFLRPPTVQPPDPLALFRPGFPPAAPSGETLVCLIFLQCPKTKPSCSIRAAFLPHHLCHYHKLVYSADKSKRIICSAPKALNCFLAFKGYRNIFLESKSSNFYVSLIVINFYSWYKWGGARGRILTTSKTFHLGNTVGRLKLSIIVPCMAGMHLCCKEHVLVAYRVYGTTIKFHCTAEVTSYMTSYHSILFFSPEVFHCVFVSPAKIAQNYLKKRLSSQLFSSIESVISSHHPIRSIIPFSNVFRGKSSTINWILFMPYLFESYKPYTASDQCLPSLGVCHRVICDTDDSAYDTSFLDFEDKHTLLGTHLNVPFIPSLGLIISLNNSSRKIFLDSILKDEAKIFDLLQYVLSKQYLNNFTVLMTFEQ</sequence>